<dbReference type="AlphaFoldDB" id="I4YV79"/>
<dbReference type="PANTHER" id="PTHR42994">
    <property type="entry name" value="PEPTIDASE T"/>
    <property type="match status" value="1"/>
</dbReference>
<feature type="active site" evidence="8">
    <location>
        <position position="116"/>
    </location>
</feature>
<dbReference type="GO" id="GO:0006508">
    <property type="term" value="P:proteolysis"/>
    <property type="evidence" value="ECO:0007669"/>
    <property type="project" value="UniProtKB-UniRule"/>
</dbReference>
<keyword evidence="6" id="KW-0482">Metalloprotease</keyword>
<keyword evidence="3 9" id="KW-0479">Metal-binding</keyword>
<dbReference type="NCBIfam" id="NF009920">
    <property type="entry name" value="PRK13381.1"/>
    <property type="match status" value="1"/>
</dbReference>
<dbReference type="eggNOG" id="COG2195">
    <property type="taxonomic scope" value="Bacteria"/>
</dbReference>
<keyword evidence="12" id="KW-1185">Reference proteome</keyword>
<evidence type="ECO:0000256" key="3">
    <source>
        <dbReference type="ARBA" id="ARBA00022723"/>
    </source>
</evidence>
<feature type="binding site" evidence="9">
    <location>
        <position position="177"/>
    </location>
    <ligand>
        <name>Zn(2+)</name>
        <dbReference type="ChEBI" id="CHEBI:29105"/>
        <label>2</label>
    </ligand>
</feature>
<evidence type="ECO:0000256" key="9">
    <source>
        <dbReference type="PIRSR" id="PIRSR037215-2"/>
    </source>
</evidence>
<dbReference type="GO" id="GO:0005829">
    <property type="term" value="C:cytosol"/>
    <property type="evidence" value="ECO:0007669"/>
    <property type="project" value="TreeGrafter"/>
</dbReference>
<dbReference type="GO" id="GO:0008237">
    <property type="term" value="F:metallopeptidase activity"/>
    <property type="evidence" value="ECO:0007669"/>
    <property type="project" value="UniProtKB-KW"/>
</dbReference>
<dbReference type="Pfam" id="PF07687">
    <property type="entry name" value="M20_dimer"/>
    <property type="match status" value="1"/>
</dbReference>
<dbReference type="GO" id="GO:0008270">
    <property type="term" value="F:zinc ion binding"/>
    <property type="evidence" value="ECO:0007669"/>
    <property type="project" value="InterPro"/>
</dbReference>
<proteinExistence type="inferred from homology"/>
<dbReference type="EC" id="3.4.11.4" evidence="7"/>
<dbReference type="PATRIC" id="fig|864069.3.peg.4800"/>
<gene>
    <name evidence="11" type="ORF">MicloDRAFT_00044460</name>
</gene>
<evidence type="ECO:0000256" key="8">
    <source>
        <dbReference type="PIRSR" id="PIRSR037215-1"/>
    </source>
</evidence>
<dbReference type="SUPFAM" id="SSF53187">
    <property type="entry name" value="Zn-dependent exopeptidases"/>
    <property type="match status" value="1"/>
</dbReference>
<dbReference type="CDD" id="cd03892">
    <property type="entry name" value="M20_peptT"/>
    <property type="match status" value="1"/>
</dbReference>
<keyword evidence="2" id="KW-0645">Protease</keyword>
<comment type="cofactor">
    <cofactor evidence="9">
        <name>Zn(2+)</name>
        <dbReference type="ChEBI" id="CHEBI:29105"/>
    </cofactor>
    <text evidence="9">Binds 2 Zn(2+) ions per subunit.</text>
</comment>
<dbReference type="NCBIfam" id="NF003976">
    <property type="entry name" value="PRK05469.1"/>
    <property type="match status" value="1"/>
</dbReference>
<dbReference type="STRING" id="864069.MicloDRAFT_00044460"/>
<feature type="domain" description="Peptidase M20 dimerisation" evidence="10">
    <location>
        <begin position="247"/>
        <end position="344"/>
    </location>
</feature>
<evidence type="ECO:0000256" key="5">
    <source>
        <dbReference type="ARBA" id="ARBA00022833"/>
    </source>
</evidence>
<dbReference type="InterPro" id="IPR010161">
    <property type="entry name" value="Peptidase_M20B"/>
</dbReference>
<dbReference type="HOGENOM" id="CLU_053676_0_0_5"/>
<organism evidence="11 12">
    <name type="scientific">Microvirga lotononidis</name>
    <dbReference type="NCBI Taxonomy" id="864069"/>
    <lineage>
        <taxon>Bacteria</taxon>
        <taxon>Pseudomonadati</taxon>
        <taxon>Pseudomonadota</taxon>
        <taxon>Alphaproteobacteria</taxon>
        <taxon>Hyphomicrobiales</taxon>
        <taxon>Methylobacteriaceae</taxon>
        <taxon>Microvirga</taxon>
    </lineage>
</organism>
<evidence type="ECO:0000313" key="12">
    <source>
        <dbReference type="Proteomes" id="UP000003947"/>
    </source>
</evidence>
<dbReference type="GO" id="GO:0045148">
    <property type="term" value="F:tripeptide aminopeptidase activity"/>
    <property type="evidence" value="ECO:0007669"/>
    <property type="project" value="UniProtKB-UniRule"/>
</dbReference>
<name>I4YV79_9HYPH</name>
<evidence type="ECO:0000256" key="1">
    <source>
        <dbReference type="ARBA" id="ARBA00009692"/>
    </source>
</evidence>
<keyword evidence="5 9" id="KW-0862">Zinc</keyword>
<dbReference type="InterPro" id="IPR002933">
    <property type="entry name" value="Peptidase_M20"/>
</dbReference>
<evidence type="ECO:0000259" key="10">
    <source>
        <dbReference type="Pfam" id="PF07687"/>
    </source>
</evidence>
<feature type="binding site" evidence="9">
    <location>
        <position position="177"/>
    </location>
    <ligand>
        <name>Zn(2+)</name>
        <dbReference type="ChEBI" id="CHEBI:29105"/>
        <label>1</label>
    </ligand>
</feature>
<dbReference type="PIRSF" id="PIRSF037215">
    <property type="entry name" value="Peptidase_M20B"/>
    <property type="match status" value="1"/>
</dbReference>
<protein>
    <recommendedName>
        <fullName evidence="7">Peptidase T</fullName>
        <ecNumber evidence="7">3.4.11.4</ecNumber>
    </recommendedName>
</protein>
<feature type="binding site" evidence="9">
    <location>
        <position position="234"/>
    </location>
    <ligand>
        <name>Zn(2+)</name>
        <dbReference type="ChEBI" id="CHEBI:29105"/>
        <label>1</label>
    </ligand>
</feature>
<evidence type="ECO:0000256" key="4">
    <source>
        <dbReference type="ARBA" id="ARBA00022801"/>
    </source>
</evidence>
<dbReference type="NCBIfam" id="TIGR01882">
    <property type="entry name" value="peptidase-T"/>
    <property type="match status" value="1"/>
</dbReference>
<comment type="similarity">
    <text evidence="1">Belongs to the peptidase M20B family.</text>
</comment>
<dbReference type="PANTHER" id="PTHR42994:SF1">
    <property type="entry name" value="PEPTIDASE T"/>
    <property type="match status" value="1"/>
</dbReference>
<evidence type="ECO:0000256" key="2">
    <source>
        <dbReference type="ARBA" id="ARBA00022670"/>
    </source>
</evidence>
<dbReference type="GO" id="GO:0006518">
    <property type="term" value="P:peptide metabolic process"/>
    <property type="evidence" value="ECO:0007669"/>
    <property type="project" value="InterPro"/>
</dbReference>
<dbReference type="InterPro" id="IPR011650">
    <property type="entry name" value="Peptidase_M20_dimer"/>
</dbReference>
<feature type="active site" description="Proton acceptor" evidence="8">
    <location>
        <position position="211"/>
    </location>
</feature>
<feature type="binding site" evidence="9">
    <location>
        <position position="212"/>
    </location>
    <ligand>
        <name>Zn(2+)</name>
        <dbReference type="ChEBI" id="CHEBI:29105"/>
        <label>2</label>
    </ligand>
</feature>
<reference evidence="11 12" key="1">
    <citation type="submission" date="2012-02" db="EMBL/GenBank/DDBJ databases">
        <title>Improved High-Quality Draft sequence of Microvirga sp. WSM3557.</title>
        <authorList>
            <consortium name="US DOE Joint Genome Institute"/>
            <person name="Lucas S."/>
            <person name="Han J."/>
            <person name="Lapidus A."/>
            <person name="Cheng J.-F."/>
            <person name="Goodwin L."/>
            <person name="Pitluck S."/>
            <person name="Peters L."/>
            <person name="Zhang X."/>
            <person name="Detter J.C."/>
            <person name="Han C."/>
            <person name="Tapia R."/>
            <person name="Land M."/>
            <person name="Hauser L."/>
            <person name="Kyrpides N."/>
            <person name="Ivanova N."/>
            <person name="Pagani I."/>
            <person name="Brau L."/>
            <person name="Yates R."/>
            <person name="O'Hara G."/>
            <person name="Rui T."/>
            <person name="Howieson J."/>
            <person name="Reeve W."/>
            <person name="Woyke T."/>
        </authorList>
    </citation>
    <scope>NUCLEOTIDE SEQUENCE [LARGE SCALE GENOMIC DNA]</scope>
    <source>
        <strain evidence="11 12">WSM3557</strain>
    </source>
</reference>
<accession>I4YV79</accession>
<dbReference type="Gene3D" id="3.40.630.10">
    <property type="entry name" value="Zn peptidases"/>
    <property type="match status" value="1"/>
</dbReference>
<dbReference type="InterPro" id="IPR036264">
    <property type="entry name" value="Bact_exopeptidase_dim_dom"/>
</dbReference>
<evidence type="ECO:0000313" key="11">
    <source>
        <dbReference type="EMBL" id="EIM27871.1"/>
    </source>
</evidence>
<dbReference type="Proteomes" id="UP000003947">
    <property type="component" value="Unassembled WGS sequence"/>
</dbReference>
<dbReference type="SUPFAM" id="SSF55031">
    <property type="entry name" value="Bacterial exopeptidase dimerisation domain"/>
    <property type="match status" value="1"/>
</dbReference>
<dbReference type="Gene3D" id="3.30.70.360">
    <property type="match status" value="1"/>
</dbReference>
<dbReference type="InterPro" id="IPR001261">
    <property type="entry name" value="ArgE/DapE_CS"/>
</dbReference>
<feature type="binding site" evidence="9">
    <location>
        <position position="114"/>
    </location>
    <ligand>
        <name>Zn(2+)</name>
        <dbReference type="ChEBI" id="CHEBI:29105"/>
        <label>1</label>
    </ligand>
</feature>
<feature type="binding site" evidence="9">
    <location>
        <position position="416"/>
    </location>
    <ligand>
        <name>Zn(2+)</name>
        <dbReference type="ChEBI" id="CHEBI:29105"/>
        <label>2</label>
    </ligand>
</feature>
<sequence>MTSDTGSTKDFPAAHSRDDFAPLQVCSRRNLDYPMAASVTDRFLRYVVIDTQSDAKSQSQPSTEKQKNLGRVLVEELLEIGISDAHLDEHGYVYATIPSNTQKNNVPVICITAHMDTAPDFSGTNVKPQVVRSYQGGDIRLPGDSNQVIRVADHPVLKDLIGHDIITSDGTTLLGADDKAGIAEIMAAAEFLINNPDVKHGTIRILFTTDEEIGRGVDKVDLKKLGADFGYTMDGETAGTIEDETFSADAVDIAIKGVAIHPGFAYGKMENAIRIAGDIVARLPKDMAPETTKGRDGFIHPTGISGVMEKAHLSFIIRDFTEEGLKTKEALLEDITKEVMKAYPGSSYTFTVKEQYRNMKVVLDKNPEIVENAVEAIRRAGMDPVRGSIRGGTDGSRLSFMGLPCPNIFAGGHAFHSPLEFVSSQDMEKAVKTIVELAKVWEERA</sequence>
<dbReference type="EMBL" id="JH660645">
    <property type="protein sequence ID" value="EIM27871.1"/>
    <property type="molecule type" value="Genomic_DNA"/>
</dbReference>
<evidence type="ECO:0000256" key="7">
    <source>
        <dbReference type="NCBIfam" id="TIGR01882"/>
    </source>
</evidence>
<dbReference type="PROSITE" id="PS00759">
    <property type="entry name" value="ARGE_DAPE_CPG2_2"/>
    <property type="match status" value="1"/>
</dbReference>
<evidence type="ECO:0000256" key="6">
    <source>
        <dbReference type="ARBA" id="ARBA00023049"/>
    </source>
</evidence>
<dbReference type="Pfam" id="PF01546">
    <property type="entry name" value="Peptidase_M20"/>
    <property type="match status" value="1"/>
</dbReference>
<keyword evidence="4" id="KW-0378">Hydrolase</keyword>